<reference evidence="2" key="1">
    <citation type="submission" date="2021-01" db="EMBL/GenBank/DDBJ databases">
        <authorList>
            <person name="Corre E."/>
            <person name="Pelletier E."/>
            <person name="Niang G."/>
            <person name="Scheremetjew M."/>
            <person name="Finn R."/>
            <person name="Kale V."/>
            <person name="Holt S."/>
            <person name="Cochrane G."/>
            <person name="Meng A."/>
            <person name="Brown T."/>
            <person name="Cohen L."/>
        </authorList>
    </citation>
    <scope>NUCLEOTIDE SEQUENCE</scope>
    <source>
        <strain evidence="2">NIES-2562</strain>
    </source>
</reference>
<feature type="compositionally biased region" description="Basic and acidic residues" evidence="1">
    <location>
        <begin position="61"/>
        <end position="76"/>
    </location>
</feature>
<feature type="compositionally biased region" description="Polar residues" evidence="1">
    <location>
        <begin position="78"/>
        <end position="89"/>
    </location>
</feature>
<feature type="compositionally biased region" description="Basic and acidic residues" evidence="1">
    <location>
        <begin position="145"/>
        <end position="156"/>
    </location>
</feature>
<gene>
    <name evidence="2" type="ORF">PBIL07802_LOCUS23946</name>
</gene>
<organism evidence="2">
    <name type="scientific">Palpitomonas bilix</name>
    <dbReference type="NCBI Taxonomy" id="652834"/>
    <lineage>
        <taxon>Eukaryota</taxon>
        <taxon>Eukaryota incertae sedis</taxon>
    </lineage>
</organism>
<dbReference type="AlphaFoldDB" id="A0A7S3GA61"/>
<evidence type="ECO:0000313" key="2">
    <source>
        <dbReference type="EMBL" id="CAE0261653.1"/>
    </source>
</evidence>
<proteinExistence type="predicted"/>
<name>A0A7S3GA61_9EUKA</name>
<feature type="region of interest" description="Disordered" evidence="1">
    <location>
        <begin position="41"/>
        <end position="177"/>
    </location>
</feature>
<feature type="compositionally biased region" description="Low complexity" evidence="1">
    <location>
        <begin position="94"/>
        <end position="115"/>
    </location>
</feature>
<sequence length="177" mass="19468">MDMIGCTYCTSAAQLTCKCRADEREGSIPLFSSFSKDFVFRPPRLPRLDDVQKPKTPMTARGDKSEREKGMPRGDSFHISSARFSSPTLSGDFPSSTSNASSPPASARSRGPVSSTLERVARESASKKVNSDHIDRTLSRGRSLKRSESKLIHDMSDLPEGVQFYPRPPPAQTRASE</sequence>
<dbReference type="EMBL" id="HBIB01036798">
    <property type="protein sequence ID" value="CAE0261653.1"/>
    <property type="molecule type" value="Transcribed_RNA"/>
</dbReference>
<feature type="compositionally biased region" description="Basic and acidic residues" evidence="1">
    <location>
        <begin position="119"/>
        <end position="138"/>
    </location>
</feature>
<accession>A0A7S3GA61</accession>
<evidence type="ECO:0000256" key="1">
    <source>
        <dbReference type="SAM" id="MobiDB-lite"/>
    </source>
</evidence>
<protein>
    <submittedName>
        <fullName evidence="2">Uncharacterized protein</fullName>
    </submittedName>
</protein>